<evidence type="ECO:0000313" key="4">
    <source>
        <dbReference type="Proteomes" id="UP000249518"/>
    </source>
</evidence>
<keyword evidence="4" id="KW-1185">Reference proteome</keyword>
<evidence type="ECO:0000313" key="3">
    <source>
        <dbReference type="EMBL" id="RAR49682.1"/>
    </source>
</evidence>
<comment type="caution">
    <text evidence="3">The sequence shown here is derived from an EMBL/GenBank/DDBJ whole genome shotgun (WGS) entry which is preliminary data.</text>
</comment>
<keyword evidence="1" id="KW-0732">Signal</keyword>
<dbReference type="Proteomes" id="UP000249518">
    <property type="component" value="Unassembled WGS sequence"/>
</dbReference>
<dbReference type="Pfam" id="PF09832">
    <property type="entry name" value="DUF2059"/>
    <property type="match status" value="1"/>
</dbReference>
<protein>
    <recommendedName>
        <fullName evidence="2">DUF2059 domain-containing protein</fullName>
    </recommendedName>
</protein>
<gene>
    <name evidence="3" type="ORF">B0I10_103103</name>
</gene>
<name>A0A328WU22_9FLAO</name>
<dbReference type="RefSeq" id="WP_112085123.1">
    <property type="nucleotide sequence ID" value="NZ_QLSV01000003.1"/>
</dbReference>
<reference evidence="3 4" key="1">
    <citation type="submission" date="2018-06" db="EMBL/GenBank/DDBJ databases">
        <title>Genomic Encyclopedia of Type Strains, Phase III (KMG-III): the genomes of soil and plant-associated and newly described type strains.</title>
        <authorList>
            <person name="Whitman W."/>
        </authorList>
    </citation>
    <scope>NUCLEOTIDE SEQUENCE [LARGE SCALE GENOMIC DNA]</scope>
    <source>
        <strain evidence="3 4">CGMCC 1.12504</strain>
    </source>
</reference>
<feature type="signal peptide" evidence="1">
    <location>
        <begin position="1"/>
        <end position="24"/>
    </location>
</feature>
<organism evidence="3 4">
    <name type="scientific">Flavobacterium lacus</name>
    <dbReference type="NCBI Taxonomy" id="1353778"/>
    <lineage>
        <taxon>Bacteria</taxon>
        <taxon>Pseudomonadati</taxon>
        <taxon>Bacteroidota</taxon>
        <taxon>Flavobacteriia</taxon>
        <taxon>Flavobacteriales</taxon>
        <taxon>Flavobacteriaceae</taxon>
        <taxon>Flavobacterium</taxon>
    </lineage>
</organism>
<feature type="domain" description="DUF2059" evidence="2">
    <location>
        <begin position="69"/>
        <end position="125"/>
    </location>
</feature>
<sequence length="133" mass="15103">MKKTVLTFALLLITTLGFSQDAFKNDVVKYLEVSGQSNTFKMITKDLASNIPEAKKAEFQKELDASINDLMGKMADMYMTEFTHDDVKALLKFYESPAGKKLTDKTEVLYNKGQTVGQEWGMGLQTMMMKYMQ</sequence>
<accession>A0A328WU22</accession>
<evidence type="ECO:0000256" key="1">
    <source>
        <dbReference type="SAM" id="SignalP"/>
    </source>
</evidence>
<proteinExistence type="predicted"/>
<dbReference type="InterPro" id="IPR018637">
    <property type="entry name" value="DUF2059"/>
</dbReference>
<dbReference type="AlphaFoldDB" id="A0A328WU22"/>
<feature type="chain" id="PRO_5016289809" description="DUF2059 domain-containing protein" evidence="1">
    <location>
        <begin position="25"/>
        <end position="133"/>
    </location>
</feature>
<evidence type="ECO:0000259" key="2">
    <source>
        <dbReference type="Pfam" id="PF09832"/>
    </source>
</evidence>
<dbReference type="OrthoDB" id="1143459at2"/>
<dbReference type="EMBL" id="QLSV01000003">
    <property type="protein sequence ID" value="RAR49682.1"/>
    <property type="molecule type" value="Genomic_DNA"/>
</dbReference>